<reference evidence="1 2" key="1">
    <citation type="submission" date="2007-06" db="EMBL/GenBank/DDBJ databases">
        <title>The Genome Sequence of Coccidioides posadasii RMSCC_3488.</title>
        <authorList>
            <consortium name="Coccidioides Genome Resources Consortium"/>
            <consortium name="The Broad Institute Genome Sequencing Platform"/>
            <person name="Henn M.R."/>
            <person name="Sykes S."/>
            <person name="Young S."/>
            <person name="Jaffe D."/>
            <person name="Berlin A."/>
            <person name="Alvarez P."/>
            <person name="Butler J."/>
            <person name="Gnerre S."/>
            <person name="Grabherr M."/>
            <person name="Mauceli E."/>
            <person name="Brockman W."/>
            <person name="Kodira C."/>
            <person name="Alvarado L."/>
            <person name="Zeng Q."/>
            <person name="Crawford M."/>
            <person name="Antoine C."/>
            <person name="Devon K."/>
            <person name="Galgiani J."/>
            <person name="Orsborn K."/>
            <person name="Lewis M.L."/>
            <person name="Nusbaum C."/>
            <person name="Galagan J."/>
            <person name="Birren B."/>
        </authorList>
    </citation>
    <scope>NUCLEOTIDE SEQUENCE [LARGE SCALE GENOMIC DNA]</scope>
    <source>
        <strain evidence="1 2">RMSCC 3488</strain>
    </source>
</reference>
<reference evidence="2" key="2">
    <citation type="journal article" date="2009" name="Genome Res.">
        <title>Comparative genomic analyses of the human fungal pathogens Coccidioides and their relatives.</title>
        <authorList>
            <person name="Sharpton T.J."/>
            <person name="Stajich J.E."/>
            <person name="Rounsley S.D."/>
            <person name="Gardner M.J."/>
            <person name="Wortman J.R."/>
            <person name="Jordar V.S."/>
            <person name="Maiti R."/>
            <person name="Kodira C.D."/>
            <person name="Neafsey D.E."/>
            <person name="Zeng Q."/>
            <person name="Hung C.-Y."/>
            <person name="McMahan C."/>
            <person name="Muszewska A."/>
            <person name="Grynberg M."/>
            <person name="Mandel M.A."/>
            <person name="Kellner E.M."/>
            <person name="Barker B.M."/>
            <person name="Galgiani J.N."/>
            <person name="Orbach M.J."/>
            <person name="Kirkland T.N."/>
            <person name="Cole G.T."/>
            <person name="Henn M.R."/>
            <person name="Birren B.W."/>
            <person name="Taylor J.W."/>
        </authorList>
    </citation>
    <scope>NUCLEOTIDE SEQUENCE [LARGE SCALE GENOMIC DNA]</scope>
    <source>
        <strain evidence="2">RMSCC 3488</strain>
    </source>
</reference>
<reference evidence="2" key="3">
    <citation type="journal article" date="2010" name="Genome Res.">
        <title>Population genomic sequencing of Coccidioides fungi reveals recent hybridization and transposon control.</title>
        <authorList>
            <person name="Neafsey D.E."/>
            <person name="Barker B.M."/>
            <person name="Sharpton T.J."/>
            <person name="Stajich J.E."/>
            <person name="Park D.J."/>
            <person name="Whiston E."/>
            <person name="Hung C.-Y."/>
            <person name="McMahan C."/>
            <person name="White J."/>
            <person name="Sykes S."/>
            <person name="Heiman D."/>
            <person name="Young S."/>
            <person name="Zeng Q."/>
            <person name="Abouelleil A."/>
            <person name="Aftuck L."/>
            <person name="Bessette D."/>
            <person name="Brown A."/>
            <person name="FitzGerald M."/>
            <person name="Lui A."/>
            <person name="Macdonald J.P."/>
            <person name="Priest M."/>
            <person name="Orbach M.J."/>
            <person name="Galgiani J.N."/>
            <person name="Kirkland T.N."/>
            <person name="Cole G.T."/>
            <person name="Birren B.W."/>
            <person name="Henn M.R."/>
            <person name="Taylor J.W."/>
            <person name="Rounsley S.D."/>
        </authorList>
    </citation>
    <scope>NUCLEOTIDE SEQUENCE [LARGE SCALE GENOMIC DNA]</scope>
    <source>
        <strain evidence="2">RMSCC 3488</strain>
    </source>
</reference>
<proteinExistence type="predicted"/>
<dbReference type="EMBL" id="DS268109">
    <property type="protein sequence ID" value="KMM65324.1"/>
    <property type="molecule type" value="Genomic_DNA"/>
</dbReference>
<dbReference type="VEuPathDB" id="FungiDB:CPAG_01675"/>
<gene>
    <name evidence="1" type="ORF">CPAG_01675</name>
</gene>
<accession>A0A0J6F8P0</accession>
<evidence type="ECO:0000313" key="2">
    <source>
        <dbReference type="Proteomes" id="UP000054567"/>
    </source>
</evidence>
<dbReference type="AlphaFoldDB" id="A0A0J6F8P0"/>
<organism evidence="1 2">
    <name type="scientific">Coccidioides posadasii RMSCC 3488</name>
    <dbReference type="NCBI Taxonomy" id="454284"/>
    <lineage>
        <taxon>Eukaryota</taxon>
        <taxon>Fungi</taxon>
        <taxon>Dikarya</taxon>
        <taxon>Ascomycota</taxon>
        <taxon>Pezizomycotina</taxon>
        <taxon>Eurotiomycetes</taxon>
        <taxon>Eurotiomycetidae</taxon>
        <taxon>Onygenales</taxon>
        <taxon>Onygenaceae</taxon>
        <taxon>Coccidioides</taxon>
    </lineage>
</organism>
<protein>
    <submittedName>
        <fullName evidence="1">Uncharacterized protein</fullName>
    </submittedName>
</protein>
<name>A0A0J6F8P0_COCPO</name>
<dbReference type="Proteomes" id="UP000054567">
    <property type="component" value="Unassembled WGS sequence"/>
</dbReference>
<evidence type="ECO:0000313" key="1">
    <source>
        <dbReference type="EMBL" id="KMM65324.1"/>
    </source>
</evidence>
<sequence>MECIISCIPEFSTEVQREDEDSSVKFRQNTTAFEHSVGFHIEQVIASLDMEAMITVGSYAFFHFEELRPSRTLPFTTNAIVISVGGAEHIHVMMLPMAQSQPTECPGVV</sequence>